<dbReference type="GO" id="GO:0000981">
    <property type="term" value="F:DNA-binding transcription factor activity, RNA polymerase II-specific"/>
    <property type="evidence" value="ECO:0007669"/>
    <property type="project" value="InterPro"/>
</dbReference>
<dbReference type="EMBL" id="KE145358">
    <property type="protein sequence ID" value="EPE33131.1"/>
    <property type="molecule type" value="Genomic_DNA"/>
</dbReference>
<dbReference type="InterPro" id="IPR050987">
    <property type="entry name" value="AtrR-like"/>
</dbReference>
<keyword evidence="9" id="KW-1185">Reference proteome</keyword>
<dbReference type="SMART" id="SM00066">
    <property type="entry name" value="GAL4"/>
    <property type="match status" value="1"/>
</dbReference>
<dbReference type="PROSITE" id="PS00463">
    <property type="entry name" value="ZN2_CY6_FUNGAL_1"/>
    <property type="match status" value="1"/>
</dbReference>
<organism evidence="8 9">
    <name type="scientific">Glarea lozoyensis (strain ATCC 20868 / MF5171)</name>
    <dbReference type="NCBI Taxonomy" id="1116229"/>
    <lineage>
        <taxon>Eukaryota</taxon>
        <taxon>Fungi</taxon>
        <taxon>Dikarya</taxon>
        <taxon>Ascomycota</taxon>
        <taxon>Pezizomycotina</taxon>
        <taxon>Leotiomycetes</taxon>
        <taxon>Helotiales</taxon>
        <taxon>Helotiaceae</taxon>
        <taxon>Glarea</taxon>
    </lineage>
</organism>
<dbReference type="InterPro" id="IPR036864">
    <property type="entry name" value="Zn2-C6_fun-type_DNA-bd_sf"/>
</dbReference>
<dbReference type="SUPFAM" id="SSF57701">
    <property type="entry name" value="Zn2/Cys6 DNA-binding domain"/>
    <property type="match status" value="1"/>
</dbReference>
<evidence type="ECO:0000256" key="5">
    <source>
        <dbReference type="SAM" id="MobiDB-lite"/>
    </source>
</evidence>
<dbReference type="PANTHER" id="PTHR46910:SF3">
    <property type="entry name" value="HALOTOLERANCE PROTEIN 9-RELATED"/>
    <property type="match status" value="1"/>
</dbReference>
<dbReference type="Proteomes" id="UP000016922">
    <property type="component" value="Unassembled WGS sequence"/>
</dbReference>
<dbReference type="AlphaFoldDB" id="S3DM34"/>
<protein>
    <submittedName>
        <fullName evidence="8">Nucleotide-binding protein</fullName>
    </submittedName>
</protein>
<keyword evidence="6" id="KW-0812">Transmembrane</keyword>
<dbReference type="GO" id="GO:0005634">
    <property type="term" value="C:nucleus"/>
    <property type="evidence" value="ECO:0007669"/>
    <property type="project" value="UniProtKB-SubCell"/>
</dbReference>
<proteinExistence type="predicted"/>
<dbReference type="GeneID" id="19465197"/>
<gene>
    <name evidence="8" type="ORF">GLAREA_06143</name>
</gene>
<dbReference type="OrthoDB" id="1919336at2759"/>
<reference evidence="8 9" key="1">
    <citation type="journal article" date="2013" name="BMC Genomics">
        <title>Genomics-driven discovery of the pneumocandin biosynthetic gene cluster in the fungus Glarea lozoyensis.</title>
        <authorList>
            <person name="Chen L."/>
            <person name="Yue Q."/>
            <person name="Zhang X."/>
            <person name="Xiang M."/>
            <person name="Wang C."/>
            <person name="Li S."/>
            <person name="Che Y."/>
            <person name="Ortiz-Lopez F.J."/>
            <person name="Bills G.F."/>
            <person name="Liu X."/>
            <person name="An Z."/>
        </authorList>
    </citation>
    <scope>NUCLEOTIDE SEQUENCE [LARGE SCALE GENOMIC DNA]</scope>
    <source>
        <strain evidence="9">ATCC 20868 / MF5171</strain>
    </source>
</reference>
<dbReference type="Pfam" id="PF00172">
    <property type="entry name" value="Zn_clus"/>
    <property type="match status" value="1"/>
</dbReference>
<dbReference type="Gene3D" id="3.50.50.60">
    <property type="entry name" value="FAD/NAD(P)-binding domain"/>
    <property type="match status" value="1"/>
</dbReference>
<dbReference type="Gene3D" id="4.10.240.10">
    <property type="entry name" value="Zn(2)-C6 fungal-type DNA-binding domain"/>
    <property type="match status" value="1"/>
</dbReference>
<dbReference type="SMART" id="SM00906">
    <property type="entry name" value="Fungal_trans"/>
    <property type="match status" value="1"/>
</dbReference>
<dbReference type="KEGG" id="glz:GLAREA_06143"/>
<evidence type="ECO:0000256" key="1">
    <source>
        <dbReference type="ARBA" id="ARBA00004123"/>
    </source>
</evidence>
<dbReference type="GO" id="GO:0003677">
    <property type="term" value="F:DNA binding"/>
    <property type="evidence" value="ECO:0007669"/>
    <property type="project" value="UniProtKB-KW"/>
</dbReference>
<dbReference type="PANTHER" id="PTHR46910">
    <property type="entry name" value="TRANSCRIPTION FACTOR PDR1"/>
    <property type="match status" value="1"/>
</dbReference>
<dbReference type="CDD" id="cd12148">
    <property type="entry name" value="fungal_TF_MHR"/>
    <property type="match status" value="1"/>
</dbReference>
<feature type="transmembrane region" description="Helical" evidence="6">
    <location>
        <begin position="7"/>
        <end position="25"/>
    </location>
</feature>
<dbReference type="InterPro" id="IPR036188">
    <property type="entry name" value="FAD/NAD-bd_sf"/>
</dbReference>
<feature type="compositionally biased region" description="Polar residues" evidence="5">
    <location>
        <begin position="598"/>
        <end position="616"/>
    </location>
</feature>
<evidence type="ECO:0000256" key="3">
    <source>
        <dbReference type="ARBA" id="ARBA00023125"/>
    </source>
</evidence>
<evidence type="ECO:0000313" key="8">
    <source>
        <dbReference type="EMBL" id="EPE33131.1"/>
    </source>
</evidence>
<keyword evidence="3" id="KW-0238">DNA-binding</keyword>
<dbReference type="eggNOG" id="KOG2852">
    <property type="taxonomic scope" value="Eukaryota"/>
</dbReference>
<comment type="subcellular location">
    <subcellularLocation>
        <location evidence="1">Nucleus</location>
    </subcellularLocation>
</comment>
<name>S3DM34_GLAL2</name>
<evidence type="ECO:0000256" key="6">
    <source>
        <dbReference type="SAM" id="Phobius"/>
    </source>
</evidence>
<dbReference type="HOGENOM" id="CLU_268534_0_0_1"/>
<dbReference type="GO" id="GO:0006351">
    <property type="term" value="P:DNA-templated transcription"/>
    <property type="evidence" value="ECO:0007669"/>
    <property type="project" value="InterPro"/>
</dbReference>
<dbReference type="Gene3D" id="3.30.9.10">
    <property type="entry name" value="D-Amino Acid Oxidase, subunit A, domain 2"/>
    <property type="match status" value="1"/>
</dbReference>
<dbReference type="InterPro" id="IPR006076">
    <property type="entry name" value="FAD-dep_OxRdtase"/>
</dbReference>
<dbReference type="CDD" id="cd00067">
    <property type="entry name" value="GAL4"/>
    <property type="match status" value="1"/>
</dbReference>
<accession>S3DM34</accession>
<dbReference type="RefSeq" id="XP_008079748.1">
    <property type="nucleotide sequence ID" value="XM_008081557.1"/>
</dbReference>
<dbReference type="SUPFAM" id="SSF51905">
    <property type="entry name" value="FAD/NAD(P)-binding domain"/>
    <property type="match status" value="1"/>
</dbReference>
<sequence length="1222" mass="136076">MSIPKENIIIIGGGIIGCTTAYYITHHPRFDPSCHTVTLLEASKLANGASGKAGGLVAAWAHPSNLAGLSFDLHGQLAQDHDGAHLWSYRRVRCGQLTAISTQSSIVSADANTSPAIELGKWWARDKKQSSLLPDDLDWFNQQSAPVYEEFADTTTAAQVQPYQFTNSMARLAGQRGLRTVLGTVEHINCCDADVSRDSRVEEPLTSFEDFIGKKVCSVTYVDKSTMERHTLPATHVVLAAGPWTTSLFPKIKIVPLRAHSVTIKLPRPASPYCLFSDIRQCQSPAPGETAKPMPLEIYGRSNNEVYICSPGDLETSLPPPSQHVSISSKFCQDMINAVTSVSDELRDGQVTGRRACYLPTLGAGKTSNPLVGQTELAGLVVATGHSCWGISNAPVTGKAITNIRVAILLPSGHPYSEVATVVLSLFWIAFVHIWCRSWPISDCMTVTVGTVNLGAVETFPKWICDRDRGGSEWYQHHVKNLETSRGRSRSVSILRVDPFPIRRNNTTMSGHDPHRVTKPRQRTLTCDTCRSRHQKCGGEQPRCSNCKLRSIACSYRRAQLPLPLSLPPTPRQPQEQPSYPQAQLLSQLQSQPLPASDNQRSPISESTRTSQNSISDADYDRLYSKIYGDIIRRLDLDSDRGPHSPGTIIPSAPLSNPSLPDFHREVTSIVGDLVSADTQPLVELSLGRSPDHVRVILKDSLPSQDMARHCLDLFLDYQNSIFYICDREEVYSQLAQMYESPKQVSIAWFCQMFFIFAIGAQFDDMYEMDSETYHDIGQRYMDDAIDENPQSTIWVIRAMLLLCIYQPPTKWNSVWMHLDAAIRGAQKFQLDTGKNLLKELPDNIYHNWRRLWFSIVTFDRLVAIFLGRLPRIRESISRDPILKDPDSRSGLENIPQNKFTTLSIISGNILRDMYFSGQPSLNICHQYKGELQNWLSSLLAPLQQYIESGDITDSPKDQAEVIFNLHFMYFGTCILGTRPFLLRVLKLKVSSSFASPIASAIAAEATLCIGYASRLINSATSLLATPMAPKKSFIPVFFLVNAAHIMILAAVWKLKQNEQTPSLDIFDQSLELVSIDSALRTLELCGHRSPFARKYWLLIKSLKQRLLLSLSAKESDSPAPPLSSMSSLGALPDGNAVNEPTWLQNFDTSFGQNQSPVLNMSADSSNPQVSYFSNHALPDHSESWPPTQFESLNLGDVQSYDPTFPVLPQSDDHNFWGEMRE</sequence>
<keyword evidence="2" id="KW-0479">Metal-binding</keyword>
<evidence type="ECO:0000256" key="2">
    <source>
        <dbReference type="ARBA" id="ARBA00022723"/>
    </source>
</evidence>
<dbReference type="PROSITE" id="PS50048">
    <property type="entry name" value="ZN2_CY6_FUNGAL_2"/>
    <property type="match status" value="1"/>
</dbReference>
<dbReference type="InterPro" id="IPR007219">
    <property type="entry name" value="XnlR_reg_dom"/>
</dbReference>
<evidence type="ECO:0000313" key="9">
    <source>
        <dbReference type="Proteomes" id="UP000016922"/>
    </source>
</evidence>
<evidence type="ECO:0000259" key="7">
    <source>
        <dbReference type="PROSITE" id="PS50048"/>
    </source>
</evidence>
<dbReference type="Pfam" id="PF04082">
    <property type="entry name" value="Fungal_trans"/>
    <property type="match status" value="1"/>
</dbReference>
<keyword evidence="4" id="KW-0539">Nucleus</keyword>
<keyword evidence="6" id="KW-1133">Transmembrane helix</keyword>
<dbReference type="Pfam" id="PF01266">
    <property type="entry name" value="DAO"/>
    <property type="match status" value="1"/>
</dbReference>
<feature type="domain" description="Zn(2)-C6 fungal-type" evidence="7">
    <location>
        <begin position="526"/>
        <end position="556"/>
    </location>
</feature>
<evidence type="ECO:0000256" key="4">
    <source>
        <dbReference type="ARBA" id="ARBA00023242"/>
    </source>
</evidence>
<keyword evidence="6" id="KW-0472">Membrane</keyword>
<dbReference type="InterPro" id="IPR001138">
    <property type="entry name" value="Zn2Cys6_DnaBD"/>
</dbReference>
<dbReference type="GO" id="GO:0008270">
    <property type="term" value="F:zinc ion binding"/>
    <property type="evidence" value="ECO:0007669"/>
    <property type="project" value="InterPro"/>
</dbReference>
<feature type="region of interest" description="Disordered" evidence="5">
    <location>
        <begin position="589"/>
        <end position="616"/>
    </location>
</feature>
<dbReference type="PROSITE" id="PS51257">
    <property type="entry name" value="PROKAR_LIPOPROTEIN"/>
    <property type="match status" value="1"/>
</dbReference>